<keyword evidence="11" id="KW-1185">Reference proteome</keyword>
<feature type="coiled-coil region" evidence="8">
    <location>
        <begin position="9"/>
        <end position="36"/>
    </location>
</feature>
<reference evidence="10 11" key="1">
    <citation type="submission" date="2013-10" db="EMBL/GenBank/DDBJ databases">
        <authorList>
            <person name="Ichikawa N."/>
            <person name="Kimura A."/>
            <person name="Ohji S."/>
            <person name="Hosoyama A."/>
            <person name="Fujita N."/>
        </authorList>
    </citation>
    <scope>NUCLEOTIDE SEQUENCE [LARGE SCALE GENOMIC DNA]</scope>
    <source>
        <strain evidence="10 11">NBRC 102217</strain>
    </source>
</reference>
<evidence type="ECO:0000256" key="7">
    <source>
        <dbReference type="ARBA" id="ARBA00023237"/>
    </source>
</evidence>
<organism evidence="10 11">
    <name type="scientific">Vibrio halioticoli NBRC 102217</name>
    <dbReference type="NCBI Taxonomy" id="1219072"/>
    <lineage>
        <taxon>Bacteria</taxon>
        <taxon>Pseudomonadati</taxon>
        <taxon>Pseudomonadota</taxon>
        <taxon>Gammaproteobacteria</taxon>
        <taxon>Vibrionales</taxon>
        <taxon>Vibrionaceae</taxon>
        <taxon>Vibrio</taxon>
    </lineage>
</organism>
<dbReference type="AlphaFoldDB" id="V5F3S3"/>
<dbReference type="Gene3D" id="3.30.1300.30">
    <property type="entry name" value="GSPII I/J protein-like"/>
    <property type="match status" value="1"/>
</dbReference>
<evidence type="ECO:0000256" key="8">
    <source>
        <dbReference type="SAM" id="Coils"/>
    </source>
</evidence>
<dbReference type="SUPFAM" id="SSF54523">
    <property type="entry name" value="Pili subunits"/>
    <property type="match status" value="1"/>
</dbReference>
<feature type="domain" description="Trimeric autotransporter adhesin YadA-like C-terminal membrane anchor" evidence="9">
    <location>
        <begin position="45"/>
        <end position="104"/>
    </location>
</feature>
<sequence>MAVQNTENVAQNSADLQNLREDFEQMAKNVEGAYAESAAFAGLVNPYGVGKFSVTAAVGYHGDAQAVAVGVGERFTENFTAKLGGAYDTATESMSAYAGVGYEF</sequence>
<gene>
    <name evidence="10" type="ORF">VHA01S_028_00380</name>
</gene>
<dbReference type="GO" id="GO:0009279">
    <property type="term" value="C:cell outer membrane"/>
    <property type="evidence" value="ECO:0007669"/>
    <property type="project" value="UniProtKB-SubCell"/>
</dbReference>
<comment type="caution">
    <text evidence="10">The sequence shown here is derived from an EMBL/GenBank/DDBJ whole genome shotgun (WGS) entry which is preliminary data.</text>
</comment>
<dbReference type="eggNOG" id="COG1293">
    <property type="taxonomic scope" value="Bacteria"/>
</dbReference>
<evidence type="ECO:0000256" key="5">
    <source>
        <dbReference type="ARBA" id="ARBA00022729"/>
    </source>
</evidence>
<keyword evidence="5" id="KW-0732">Signal</keyword>
<keyword evidence="6" id="KW-0472">Membrane</keyword>
<comment type="subcellular location">
    <subcellularLocation>
        <location evidence="2">Cell outer membrane</location>
    </subcellularLocation>
    <subcellularLocation>
        <location evidence="1">Cell surface</location>
    </subcellularLocation>
</comment>
<keyword evidence="4" id="KW-0812">Transmembrane</keyword>
<dbReference type="Pfam" id="PF03895">
    <property type="entry name" value="YadA_anchor"/>
    <property type="match status" value="1"/>
</dbReference>
<evidence type="ECO:0000313" key="10">
    <source>
        <dbReference type="EMBL" id="GAD89839.1"/>
    </source>
</evidence>
<accession>V5F3S3</accession>
<evidence type="ECO:0000259" key="9">
    <source>
        <dbReference type="Pfam" id="PF03895"/>
    </source>
</evidence>
<dbReference type="RefSeq" id="WP_023404198.1">
    <property type="nucleotide sequence ID" value="NZ_BAUJ01000028.1"/>
</dbReference>
<dbReference type="GO" id="GO:0009986">
    <property type="term" value="C:cell surface"/>
    <property type="evidence" value="ECO:0007669"/>
    <property type="project" value="UniProtKB-SubCell"/>
</dbReference>
<keyword evidence="8" id="KW-0175">Coiled coil</keyword>
<reference evidence="10 11" key="2">
    <citation type="submission" date="2013-11" db="EMBL/GenBank/DDBJ databases">
        <title>Whole genome shotgun sequence of Vibrio halioticoli NBRC 102217.</title>
        <authorList>
            <person name="Isaki S."/>
            <person name="Kimura A."/>
            <person name="Ohji S."/>
            <person name="Hosoyama A."/>
            <person name="Fujita N."/>
            <person name="Hashimoto M."/>
            <person name="Hosoyama Y."/>
            <person name="Yamazoe A."/>
        </authorList>
    </citation>
    <scope>NUCLEOTIDE SEQUENCE [LARGE SCALE GENOMIC DNA]</scope>
    <source>
        <strain evidence="10 11">NBRC 102217</strain>
    </source>
</reference>
<keyword evidence="7" id="KW-0998">Cell outer membrane</keyword>
<evidence type="ECO:0000256" key="3">
    <source>
        <dbReference type="ARBA" id="ARBA00022452"/>
    </source>
</evidence>
<evidence type="ECO:0000313" key="11">
    <source>
        <dbReference type="Proteomes" id="UP000017800"/>
    </source>
</evidence>
<protein>
    <recommendedName>
        <fullName evidence="9">Trimeric autotransporter adhesin YadA-like C-terminal membrane anchor domain-containing protein</fullName>
    </recommendedName>
</protein>
<keyword evidence="3" id="KW-1134">Transmembrane beta strand</keyword>
<dbReference type="EMBL" id="BAUJ01000028">
    <property type="protein sequence ID" value="GAD89839.1"/>
    <property type="molecule type" value="Genomic_DNA"/>
</dbReference>
<dbReference type="InterPro" id="IPR045584">
    <property type="entry name" value="Pilin-like"/>
</dbReference>
<evidence type="ECO:0000256" key="4">
    <source>
        <dbReference type="ARBA" id="ARBA00022692"/>
    </source>
</evidence>
<name>V5F3S3_9VIBR</name>
<proteinExistence type="predicted"/>
<evidence type="ECO:0000256" key="2">
    <source>
        <dbReference type="ARBA" id="ARBA00004442"/>
    </source>
</evidence>
<evidence type="ECO:0000256" key="6">
    <source>
        <dbReference type="ARBA" id="ARBA00023136"/>
    </source>
</evidence>
<dbReference type="Proteomes" id="UP000017800">
    <property type="component" value="Unassembled WGS sequence"/>
</dbReference>
<dbReference type="InterPro" id="IPR005594">
    <property type="entry name" value="YadA_C"/>
</dbReference>
<evidence type="ECO:0000256" key="1">
    <source>
        <dbReference type="ARBA" id="ARBA00004241"/>
    </source>
</evidence>